<dbReference type="InterPro" id="IPR000032">
    <property type="entry name" value="HPr-like"/>
</dbReference>
<dbReference type="InterPro" id="IPR035895">
    <property type="entry name" value="HPr-like_sf"/>
</dbReference>
<gene>
    <name evidence="5" type="ORF">O9H85_27135</name>
</gene>
<dbReference type="RefSeq" id="WP_269884537.1">
    <property type="nucleotide sequence ID" value="NZ_JAQAGZ010000020.1"/>
</dbReference>
<keyword evidence="3" id="KW-0598">Phosphotransferase system</keyword>
<reference evidence="5 6" key="1">
    <citation type="submission" date="2022-12" db="EMBL/GenBank/DDBJ databases">
        <title>Draft genome sequence of Paenibacillus sp. dW9.</title>
        <authorList>
            <person name="Choi E.-W."/>
            <person name="Kim D.-U."/>
        </authorList>
    </citation>
    <scope>NUCLEOTIDE SEQUENCE [LARGE SCALE GENOMIC DNA]</scope>
    <source>
        <strain evidence="6">dW9</strain>
    </source>
</reference>
<evidence type="ECO:0000256" key="2">
    <source>
        <dbReference type="ARBA" id="ARBA00022490"/>
    </source>
</evidence>
<dbReference type="EMBL" id="JAQAGZ010000020">
    <property type="protein sequence ID" value="MCZ8516010.1"/>
    <property type="molecule type" value="Genomic_DNA"/>
</dbReference>
<organism evidence="5 6">
    <name type="scientific">Paenibacillus gyeongsangnamensis</name>
    <dbReference type="NCBI Taxonomy" id="3388067"/>
    <lineage>
        <taxon>Bacteria</taxon>
        <taxon>Bacillati</taxon>
        <taxon>Bacillota</taxon>
        <taxon>Bacilli</taxon>
        <taxon>Bacillales</taxon>
        <taxon>Paenibacillaceae</taxon>
        <taxon>Paenibacillus</taxon>
    </lineage>
</organism>
<dbReference type="Gene3D" id="3.30.1340.10">
    <property type="entry name" value="HPr-like"/>
    <property type="match status" value="1"/>
</dbReference>
<evidence type="ECO:0000313" key="5">
    <source>
        <dbReference type="EMBL" id="MCZ8516010.1"/>
    </source>
</evidence>
<proteinExistence type="predicted"/>
<evidence type="ECO:0000259" key="4">
    <source>
        <dbReference type="PROSITE" id="PS51350"/>
    </source>
</evidence>
<dbReference type="PROSITE" id="PS51350">
    <property type="entry name" value="PTS_HPR_DOM"/>
    <property type="match status" value="1"/>
</dbReference>
<dbReference type="NCBIfam" id="TIGR01003">
    <property type="entry name" value="PTS_HPr_family"/>
    <property type="match status" value="1"/>
</dbReference>
<dbReference type="PANTHER" id="PTHR33705">
    <property type="entry name" value="PHOSPHOCARRIER PROTEIN HPR"/>
    <property type="match status" value="1"/>
</dbReference>
<dbReference type="PRINTS" id="PR00107">
    <property type="entry name" value="PHOSPHOCPHPR"/>
</dbReference>
<comment type="caution">
    <text evidence="5">The sequence shown here is derived from an EMBL/GenBank/DDBJ whole genome shotgun (WGS) entry which is preliminary data.</text>
</comment>
<protein>
    <submittedName>
        <fullName evidence="5">HPr family phosphocarrier protein</fullName>
    </submittedName>
</protein>
<evidence type="ECO:0000313" key="6">
    <source>
        <dbReference type="Proteomes" id="UP001527882"/>
    </source>
</evidence>
<evidence type="ECO:0000256" key="3">
    <source>
        <dbReference type="ARBA" id="ARBA00022683"/>
    </source>
</evidence>
<dbReference type="SUPFAM" id="SSF55594">
    <property type="entry name" value="HPr-like"/>
    <property type="match status" value="1"/>
</dbReference>
<dbReference type="Proteomes" id="UP001527882">
    <property type="component" value="Unassembled WGS sequence"/>
</dbReference>
<dbReference type="Pfam" id="PF00381">
    <property type="entry name" value="PTS-HPr"/>
    <property type="match status" value="1"/>
</dbReference>
<dbReference type="InterPro" id="IPR002114">
    <property type="entry name" value="PTS_HPr_Ser_P_site"/>
</dbReference>
<accession>A0ABT4QH38</accession>
<evidence type="ECO:0000256" key="1">
    <source>
        <dbReference type="ARBA" id="ARBA00004496"/>
    </source>
</evidence>
<feature type="domain" description="HPr" evidence="4">
    <location>
        <begin position="1"/>
        <end position="86"/>
    </location>
</feature>
<keyword evidence="2" id="KW-0963">Cytoplasm</keyword>
<comment type="subcellular location">
    <subcellularLocation>
        <location evidence="1">Cytoplasm</location>
    </subcellularLocation>
</comment>
<dbReference type="InterPro" id="IPR050399">
    <property type="entry name" value="HPr"/>
</dbReference>
<keyword evidence="6" id="KW-1185">Reference proteome</keyword>
<dbReference type="CDD" id="cd00367">
    <property type="entry name" value="PTS-HPr_like"/>
    <property type="match status" value="1"/>
</dbReference>
<dbReference type="PANTHER" id="PTHR33705:SF2">
    <property type="entry name" value="PHOSPHOCARRIER PROTEIN NPR"/>
    <property type="match status" value="1"/>
</dbReference>
<name>A0ABT4QH38_9BACL</name>
<dbReference type="PROSITE" id="PS00589">
    <property type="entry name" value="PTS_HPR_SER"/>
    <property type="match status" value="1"/>
</dbReference>
<sequence length="90" mass="9585">MQKPYLIRTQLGIHVRPAKQIVQTAAAFECKVLLEKNGKQYNAKSLVSVLSVGAKFGDTVTVITEGNGEAEALQAVGAILESVSEESHSS</sequence>